<evidence type="ECO:0000313" key="1">
    <source>
        <dbReference type="EMBL" id="SCC71194.1"/>
    </source>
</evidence>
<proteinExistence type="predicted"/>
<reference evidence="1 2" key="1">
    <citation type="submission" date="2016-08" db="EMBL/GenBank/DDBJ databases">
        <authorList>
            <person name="Seilhamer J.J."/>
        </authorList>
    </citation>
    <scope>NUCLEOTIDE SEQUENCE [LARGE SCALE GENOMIC DNA]</scope>
    <source>
        <strain evidence="1 2">ANC 4874</strain>
    </source>
</reference>
<dbReference type="OrthoDB" id="6538435at2"/>
<dbReference type="Proteomes" id="UP000243661">
    <property type="component" value="Unassembled WGS sequence"/>
</dbReference>
<dbReference type="RefSeq" id="WP_004782037.1">
    <property type="nucleotide sequence ID" value="NZ_FMBK01000003.1"/>
</dbReference>
<gene>
    <name evidence="1" type="ORF">GA0116959_10343</name>
</gene>
<dbReference type="EMBL" id="FMBK01000003">
    <property type="protein sequence ID" value="SCC71194.1"/>
    <property type="molecule type" value="Genomic_DNA"/>
</dbReference>
<evidence type="ECO:0000313" key="2">
    <source>
        <dbReference type="Proteomes" id="UP000243661"/>
    </source>
</evidence>
<sequence>MANLSTAIQHFLMAAPSTKNEIISFLQAYSPYVQLQFISSIYIGRDHLHAEQLSPLSEISTIVASHINPQEYSQLIYEKGLNVTVYLKKFLFCSNNSYFDINQL</sequence>
<name>A0A1C4GSR0_9GAMM</name>
<dbReference type="AlphaFoldDB" id="A0A1C4GSR0"/>
<accession>A0A1C4GSR0</accession>
<organism evidence="1 2">
    <name type="scientific">Acinetobacter albensis</name>
    <dbReference type="NCBI Taxonomy" id="1673609"/>
    <lineage>
        <taxon>Bacteria</taxon>
        <taxon>Pseudomonadati</taxon>
        <taxon>Pseudomonadota</taxon>
        <taxon>Gammaproteobacteria</taxon>
        <taxon>Moraxellales</taxon>
        <taxon>Moraxellaceae</taxon>
        <taxon>Acinetobacter</taxon>
    </lineage>
</organism>
<protein>
    <submittedName>
        <fullName evidence="1">Uncharacterized protein</fullName>
    </submittedName>
</protein>